<name>A0A3P3EQ85_9BURK</name>
<keyword evidence="3" id="KW-1185">Reference proteome</keyword>
<sequence length="149" mass="15654">MNAALDQLASDLGLAAPEHEALRLVFAHACVARVRHLLEDPEVVQCLDGLGAFVEGRADRAALDGWRTCAAQLANHHPGSKSIDGCGHAAVSASYAVAKALEGKALEAASYAAYATVYAQGGPGAVADVESFDTEWVWQRDRLAALAQR</sequence>
<comment type="caution">
    <text evidence="1">The sequence shown here is derived from an EMBL/GenBank/DDBJ whole genome shotgun (WGS) entry which is preliminary data.</text>
</comment>
<dbReference type="EMBL" id="RXFQ01000005">
    <property type="protein sequence ID" value="RSZ38739.1"/>
    <property type="molecule type" value="Genomic_DNA"/>
</dbReference>
<evidence type="ECO:0000313" key="2">
    <source>
        <dbReference type="EMBL" id="RSZ38739.1"/>
    </source>
</evidence>
<protein>
    <submittedName>
        <fullName evidence="1">Uncharacterized protein</fullName>
    </submittedName>
</protein>
<gene>
    <name evidence="1" type="ORF">EH244_12720</name>
    <name evidence="2" type="ORF">EJO66_10150</name>
</gene>
<dbReference type="Proteomes" id="UP000271137">
    <property type="component" value="Unassembled WGS sequence"/>
</dbReference>
<reference evidence="1 4" key="1">
    <citation type="submission" date="2018-11" db="EMBL/GenBank/DDBJ databases">
        <title>The genome of Variovorax sp T529.</title>
        <authorList>
            <person name="Gao J."/>
        </authorList>
    </citation>
    <scope>NUCLEOTIDE SEQUENCE [LARGE SCALE GENOMIC DNA]</scope>
    <source>
        <strain evidence="1 4">T529</strain>
    </source>
</reference>
<accession>A0A3P3EQ85</accession>
<dbReference type="EMBL" id="RQXU01000006">
    <property type="protein sequence ID" value="RRH88495.1"/>
    <property type="molecule type" value="Genomic_DNA"/>
</dbReference>
<evidence type="ECO:0000313" key="4">
    <source>
        <dbReference type="Proteomes" id="UP000271590"/>
    </source>
</evidence>
<reference evidence="2 3" key="2">
    <citation type="submission" date="2018-12" db="EMBL/GenBank/DDBJ databases">
        <title>The genome sequences of strain 502.</title>
        <authorList>
            <person name="Gao J."/>
            <person name="Sun J."/>
        </authorList>
    </citation>
    <scope>NUCLEOTIDE SEQUENCE [LARGE SCALE GENOMIC DNA]</scope>
    <source>
        <strain evidence="2 3">502</strain>
    </source>
</reference>
<dbReference type="Proteomes" id="UP000271590">
    <property type="component" value="Unassembled WGS sequence"/>
</dbReference>
<dbReference type="AlphaFoldDB" id="A0A3P3EQ85"/>
<proteinExistence type="predicted"/>
<dbReference type="RefSeq" id="WP_124958757.1">
    <property type="nucleotide sequence ID" value="NZ_CBFHCE010000161.1"/>
</dbReference>
<evidence type="ECO:0000313" key="3">
    <source>
        <dbReference type="Proteomes" id="UP000271137"/>
    </source>
</evidence>
<evidence type="ECO:0000313" key="1">
    <source>
        <dbReference type="EMBL" id="RRH88495.1"/>
    </source>
</evidence>
<organism evidence="1 4">
    <name type="scientific">Variovorax beijingensis</name>
    <dbReference type="NCBI Taxonomy" id="2496117"/>
    <lineage>
        <taxon>Bacteria</taxon>
        <taxon>Pseudomonadati</taxon>
        <taxon>Pseudomonadota</taxon>
        <taxon>Betaproteobacteria</taxon>
        <taxon>Burkholderiales</taxon>
        <taxon>Comamonadaceae</taxon>
        <taxon>Variovorax</taxon>
    </lineage>
</organism>